<keyword evidence="2" id="KW-0808">Transferase</keyword>
<dbReference type="Gene3D" id="2.20.25.10">
    <property type="match status" value="1"/>
</dbReference>
<dbReference type="EMBL" id="CP061800">
    <property type="protein sequence ID" value="QTA87907.1"/>
    <property type="molecule type" value="Genomic_DNA"/>
</dbReference>
<dbReference type="GO" id="GO:0032259">
    <property type="term" value="P:methylation"/>
    <property type="evidence" value="ECO:0007669"/>
    <property type="project" value="UniProtKB-KW"/>
</dbReference>
<feature type="domain" description="Methyltransferase" evidence="1">
    <location>
        <begin position="81"/>
        <end position="175"/>
    </location>
</feature>
<sequence>MHRSKNMKMLKKLYDQDTNIIRYLRESDDSSTSLVEAILISYDLQAGSYTEILKDPKAEKSQIRYTTAIAELFDDKHCDSILEAGVGEATTLANVVNAMENIPGDILGFDISWSRVHYGKKYSKNKNVNTVLFVGSYFEIPIADDAVDIVYTSHSIEPNRGKEKEILSELYRITRKYLILLEPSNELGTEQTKKHIREQYYCKDLFRHAKELNFNVTEHRIFDHSTNPANQTALMIIEKDIHSESCEDDFFACPCCKNSLVLHKGNYFCGDCLLIFPVIDGIPCLMSSCGILGSKYMQEL</sequence>
<protein>
    <submittedName>
        <fullName evidence="2">Methyltransferase domain-containing protein</fullName>
    </submittedName>
</protein>
<keyword evidence="3" id="KW-1185">Reference proteome</keyword>
<evidence type="ECO:0000313" key="3">
    <source>
        <dbReference type="Proteomes" id="UP000663722"/>
    </source>
</evidence>
<name>A0A975BLT0_9BACT</name>
<keyword evidence="2" id="KW-0489">Methyltransferase</keyword>
<dbReference type="Pfam" id="PF13649">
    <property type="entry name" value="Methyltransf_25"/>
    <property type="match status" value="1"/>
</dbReference>
<dbReference type="Proteomes" id="UP000663722">
    <property type="component" value="Chromosome"/>
</dbReference>
<dbReference type="InterPro" id="IPR029063">
    <property type="entry name" value="SAM-dependent_MTases_sf"/>
</dbReference>
<gene>
    <name evidence="2" type="ORF">dnm_039470</name>
</gene>
<dbReference type="InterPro" id="IPR041698">
    <property type="entry name" value="Methyltransf_25"/>
</dbReference>
<reference evidence="2" key="1">
    <citation type="journal article" date="2021" name="Microb. Physiol.">
        <title>Proteogenomic Insights into the Physiology of Marine, Sulfate-Reducing, Filamentous Desulfonema limicola and Desulfonema magnum.</title>
        <authorList>
            <person name="Schnaars V."/>
            <person name="Wohlbrand L."/>
            <person name="Scheve S."/>
            <person name="Hinrichs C."/>
            <person name="Reinhardt R."/>
            <person name="Rabus R."/>
        </authorList>
    </citation>
    <scope>NUCLEOTIDE SEQUENCE</scope>
    <source>
        <strain evidence="2">4be13</strain>
    </source>
</reference>
<dbReference type="Gene3D" id="3.40.50.150">
    <property type="entry name" value="Vaccinia Virus protein VP39"/>
    <property type="match status" value="1"/>
</dbReference>
<dbReference type="SUPFAM" id="SSF53335">
    <property type="entry name" value="S-adenosyl-L-methionine-dependent methyltransferases"/>
    <property type="match status" value="1"/>
</dbReference>
<dbReference type="SUPFAM" id="SSF158997">
    <property type="entry name" value="Trm112p-like"/>
    <property type="match status" value="1"/>
</dbReference>
<accession>A0A975BLT0</accession>
<proteinExistence type="predicted"/>
<dbReference type="GO" id="GO:0008168">
    <property type="term" value="F:methyltransferase activity"/>
    <property type="evidence" value="ECO:0007669"/>
    <property type="project" value="UniProtKB-KW"/>
</dbReference>
<dbReference type="KEGG" id="dmm:dnm_039470"/>
<evidence type="ECO:0000259" key="1">
    <source>
        <dbReference type="Pfam" id="PF13649"/>
    </source>
</evidence>
<organism evidence="2 3">
    <name type="scientific">Desulfonema magnum</name>
    <dbReference type="NCBI Taxonomy" id="45655"/>
    <lineage>
        <taxon>Bacteria</taxon>
        <taxon>Pseudomonadati</taxon>
        <taxon>Thermodesulfobacteriota</taxon>
        <taxon>Desulfobacteria</taxon>
        <taxon>Desulfobacterales</taxon>
        <taxon>Desulfococcaceae</taxon>
        <taxon>Desulfonema</taxon>
    </lineage>
</organism>
<dbReference type="AlphaFoldDB" id="A0A975BLT0"/>
<evidence type="ECO:0000313" key="2">
    <source>
        <dbReference type="EMBL" id="QTA87907.1"/>
    </source>
</evidence>